<proteinExistence type="predicted"/>
<dbReference type="RefSeq" id="XP_013856469.1">
    <property type="nucleotide sequence ID" value="XM_014001015.1"/>
</dbReference>
<accession>A0A2I4ALT7</accession>
<feature type="region of interest" description="Disordered" evidence="1">
    <location>
        <begin position="1"/>
        <end position="39"/>
    </location>
</feature>
<evidence type="ECO:0000256" key="1">
    <source>
        <dbReference type="SAM" id="MobiDB-lite"/>
    </source>
</evidence>
<keyword evidence="2" id="KW-1185">Reference proteome</keyword>
<gene>
    <name evidence="3" type="primary">LOC106512386</name>
</gene>
<protein>
    <submittedName>
        <fullName evidence="3">Tubulin polyglutamylase TTLL5</fullName>
    </submittedName>
</protein>
<feature type="compositionally biased region" description="Basic and acidic residues" evidence="1">
    <location>
        <begin position="23"/>
        <end position="38"/>
    </location>
</feature>
<dbReference type="AlphaFoldDB" id="A0A2I4ALT7"/>
<dbReference type="KEGG" id="alim:106512386"/>
<dbReference type="GeneID" id="106512386"/>
<organism evidence="2 3">
    <name type="scientific">Austrofundulus limnaeus</name>
    <name type="common">Annual killifish</name>
    <dbReference type="NCBI Taxonomy" id="52670"/>
    <lineage>
        <taxon>Eukaryota</taxon>
        <taxon>Metazoa</taxon>
        <taxon>Chordata</taxon>
        <taxon>Craniata</taxon>
        <taxon>Vertebrata</taxon>
        <taxon>Euteleostomi</taxon>
        <taxon>Actinopterygii</taxon>
        <taxon>Neopterygii</taxon>
        <taxon>Teleostei</taxon>
        <taxon>Neoteleostei</taxon>
        <taxon>Acanthomorphata</taxon>
        <taxon>Ovalentaria</taxon>
        <taxon>Atherinomorphae</taxon>
        <taxon>Cyprinodontiformes</taxon>
        <taxon>Rivulidae</taxon>
        <taxon>Austrofundulus</taxon>
    </lineage>
</organism>
<evidence type="ECO:0000313" key="2">
    <source>
        <dbReference type="Proteomes" id="UP000192220"/>
    </source>
</evidence>
<evidence type="ECO:0000313" key="3">
    <source>
        <dbReference type="RefSeq" id="XP_013856469.1"/>
    </source>
</evidence>
<name>A0A2I4ALT7_AUSLI</name>
<dbReference type="InParanoid" id="A0A2I4ALT7"/>
<feature type="region of interest" description="Disordered" evidence="1">
    <location>
        <begin position="135"/>
        <end position="157"/>
    </location>
</feature>
<feature type="compositionally biased region" description="Polar residues" evidence="1">
    <location>
        <begin position="1"/>
        <end position="16"/>
    </location>
</feature>
<reference evidence="3" key="1">
    <citation type="submission" date="2025-08" db="UniProtKB">
        <authorList>
            <consortium name="RefSeq"/>
        </authorList>
    </citation>
    <scope>IDENTIFICATION</scope>
</reference>
<dbReference type="STRING" id="52670.A0A2I4ALT7"/>
<sequence>MLSRENLTLNPKTAATQRPLRAAHSDRLSRTGPLKDEEGLLDGRMQTTSSLVKDLNPIQPKQLAQGSYQLQFAIQQLQQQKLKSHQFLDRRQAQVSNQPSATHIQVSTKLPCSPPSSMLWPGHTHIQTCVGPGLVPKPPNGPREGQIQKTATKRLIK</sequence>
<dbReference type="Proteomes" id="UP000192220">
    <property type="component" value="Unplaced"/>
</dbReference>
<dbReference type="OrthoDB" id="2016263at2759"/>